<dbReference type="InterPro" id="IPR003730">
    <property type="entry name" value="Cu_polyphenol_OxRdtase"/>
</dbReference>
<evidence type="ECO:0000256" key="5">
    <source>
        <dbReference type="ARBA" id="ARBA00022801"/>
    </source>
</evidence>
<comment type="similarity">
    <text evidence="2 10">Belongs to the purine nucleoside phosphorylase YfiH/LACC1 family.</text>
</comment>
<keyword evidence="4" id="KW-0479">Metal-binding</keyword>
<sequence length="258" mass="27374">MITVDALSALPGLAHGFFPRTGGVSEGIFASRNCGFGSGDRRDAVAENRDRCRRDLGPAETLLTVHQVHSPTVVTVTAAWTPETAPQADAMVTDRPGLALGILTADCAPILLADAEAGVIGAAHAGWKGALGGVTDATIAAMRALGAVPERIAAAVGPCIGPEGYEVGPEFRDRFLAEDPDSARFFHTPARSNGADPRPHFDLPGYVAQRLRRAGLRDVTVTGLDTLGREDQFFSYRRTTLRKEPDYGRQISAILLTD</sequence>
<comment type="catalytic activity">
    <reaction evidence="7">
        <text>adenosine + H2O + H(+) = inosine + NH4(+)</text>
        <dbReference type="Rhea" id="RHEA:24408"/>
        <dbReference type="ChEBI" id="CHEBI:15377"/>
        <dbReference type="ChEBI" id="CHEBI:15378"/>
        <dbReference type="ChEBI" id="CHEBI:16335"/>
        <dbReference type="ChEBI" id="CHEBI:17596"/>
        <dbReference type="ChEBI" id="CHEBI:28938"/>
        <dbReference type="EC" id="3.5.4.4"/>
    </reaction>
    <physiologicalReaction direction="left-to-right" evidence="7">
        <dbReference type="Rhea" id="RHEA:24409"/>
    </physiologicalReaction>
</comment>
<comment type="catalytic activity">
    <reaction evidence="1">
        <text>inosine + phosphate = alpha-D-ribose 1-phosphate + hypoxanthine</text>
        <dbReference type="Rhea" id="RHEA:27646"/>
        <dbReference type="ChEBI" id="CHEBI:17368"/>
        <dbReference type="ChEBI" id="CHEBI:17596"/>
        <dbReference type="ChEBI" id="CHEBI:43474"/>
        <dbReference type="ChEBI" id="CHEBI:57720"/>
        <dbReference type="EC" id="2.4.2.1"/>
    </reaction>
    <physiologicalReaction direction="left-to-right" evidence="1">
        <dbReference type="Rhea" id="RHEA:27647"/>
    </physiologicalReaction>
</comment>
<dbReference type="Pfam" id="PF02578">
    <property type="entry name" value="Cu-oxidase_4"/>
    <property type="match status" value="1"/>
</dbReference>
<keyword evidence="5" id="KW-0378">Hydrolase</keyword>
<evidence type="ECO:0000313" key="11">
    <source>
        <dbReference type="EMBL" id="MDR6289922.1"/>
    </source>
</evidence>
<proteinExistence type="inferred from homology"/>
<dbReference type="RefSeq" id="WP_309794290.1">
    <property type="nucleotide sequence ID" value="NZ_JAVDPW010000004.1"/>
</dbReference>
<evidence type="ECO:0000313" key="12">
    <source>
        <dbReference type="Proteomes" id="UP001262410"/>
    </source>
</evidence>
<evidence type="ECO:0000256" key="10">
    <source>
        <dbReference type="RuleBase" id="RU361274"/>
    </source>
</evidence>
<reference evidence="11 12" key="1">
    <citation type="submission" date="2023-07" db="EMBL/GenBank/DDBJ databases">
        <title>Sorghum-associated microbial communities from plants grown in Nebraska, USA.</title>
        <authorList>
            <person name="Schachtman D."/>
        </authorList>
    </citation>
    <scope>NUCLEOTIDE SEQUENCE [LARGE SCALE GENOMIC DNA]</scope>
    <source>
        <strain evidence="11 12">584</strain>
    </source>
</reference>
<keyword evidence="6" id="KW-0862">Zinc</keyword>
<dbReference type="EMBL" id="JAVDPW010000004">
    <property type="protein sequence ID" value="MDR6289922.1"/>
    <property type="molecule type" value="Genomic_DNA"/>
</dbReference>
<comment type="caution">
    <text evidence="11">The sequence shown here is derived from an EMBL/GenBank/DDBJ whole genome shotgun (WGS) entry which is preliminary data.</text>
</comment>
<evidence type="ECO:0000256" key="3">
    <source>
        <dbReference type="ARBA" id="ARBA00022679"/>
    </source>
</evidence>
<dbReference type="PANTHER" id="PTHR30616:SF2">
    <property type="entry name" value="PURINE NUCLEOSIDE PHOSPHORYLASE LACC1"/>
    <property type="match status" value="1"/>
</dbReference>
<comment type="catalytic activity">
    <reaction evidence="8">
        <text>adenosine + phosphate = alpha-D-ribose 1-phosphate + adenine</text>
        <dbReference type="Rhea" id="RHEA:27642"/>
        <dbReference type="ChEBI" id="CHEBI:16335"/>
        <dbReference type="ChEBI" id="CHEBI:16708"/>
        <dbReference type="ChEBI" id="CHEBI:43474"/>
        <dbReference type="ChEBI" id="CHEBI:57720"/>
        <dbReference type="EC" id="2.4.2.1"/>
    </reaction>
    <physiologicalReaction direction="left-to-right" evidence="8">
        <dbReference type="Rhea" id="RHEA:27643"/>
    </physiologicalReaction>
</comment>
<dbReference type="Gene3D" id="3.60.140.10">
    <property type="entry name" value="CNF1/YfiH-like putative cysteine hydrolases"/>
    <property type="match status" value="1"/>
</dbReference>
<dbReference type="InterPro" id="IPR011324">
    <property type="entry name" value="Cytotoxic_necrot_fac-like_cat"/>
</dbReference>
<name>A0ABU1JMT4_9PROT</name>
<dbReference type="CDD" id="cd16833">
    <property type="entry name" value="YfiH"/>
    <property type="match status" value="1"/>
</dbReference>
<evidence type="ECO:0000256" key="4">
    <source>
        <dbReference type="ARBA" id="ARBA00022723"/>
    </source>
</evidence>
<accession>A0ABU1JMT4</accession>
<keyword evidence="3" id="KW-0808">Transferase</keyword>
<evidence type="ECO:0000256" key="8">
    <source>
        <dbReference type="ARBA" id="ARBA00048968"/>
    </source>
</evidence>
<evidence type="ECO:0000256" key="1">
    <source>
        <dbReference type="ARBA" id="ARBA00000553"/>
    </source>
</evidence>
<evidence type="ECO:0000256" key="2">
    <source>
        <dbReference type="ARBA" id="ARBA00007353"/>
    </source>
</evidence>
<organism evidence="11 12">
    <name type="scientific">Inquilinus ginsengisoli</name>
    <dbReference type="NCBI Taxonomy" id="363840"/>
    <lineage>
        <taxon>Bacteria</taxon>
        <taxon>Pseudomonadati</taxon>
        <taxon>Pseudomonadota</taxon>
        <taxon>Alphaproteobacteria</taxon>
        <taxon>Rhodospirillales</taxon>
        <taxon>Rhodospirillaceae</taxon>
        <taxon>Inquilinus</taxon>
    </lineage>
</organism>
<dbReference type="SUPFAM" id="SSF64438">
    <property type="entry name" value="CNF1/YfiH-like putative cysteine hydrolases"/>
    <property type="match status" value="1"/>
</dbReference>
<evidence type="ECO:0000256" key="6">
    <source>
        <dbReference type="ARBA" id="ARBA00022833"/>
    </source>
</evidence>
<evidence type="ECO:0000256" key="7">
    <source>
        <dbReference type="ARBA" id="ARBA00047989"/>
    </source>
</evidence>
<evidence type="ECO:0000256" key="9">
    <source>
        <dbReference type="ARBA" id="ARBA00049893"/>
    </source>
</evidence>
<dbReference type="NCBIfam" id="TIGR00726">
    <property type="entry name" value="peptidoglycan editing factor PgeF"/>
    <property type="match status" value="1"/>
</dbReference>
<comment type="catalytic activity">
    <reaction evidence="9">
        <text>S-methyl-5'-thioadenosine + phosphate = 5-(methylsulfanyl)-alpha-D-ribose 1-phosphate + adenine</text>
        <dbReference type="Rhea" id="RHEA:11852"/>
        <dbReference type="ChEBI" id="CHEBI:16708"/>
        <dbReference type="ChEBI" id="CHEBI:17509"/>
        <dbReference type="ChEBI" id="CHEBI:43474"/>
        <dbReference type="ChEBI" id="CHEBI:58533"/>
        <dbReference type="EC" id="2.4.2.28"/>
    </reaction>
    <physiologicalReaction direction="left-to-right" evidence="9">
        <dbReference type="Rhea" id="RHEA:11853"/>
    </physiologicalReaction>
</comment>
<gene>
    <name evidence="11" type="ORF">E9232_002443</name>
</gene>
<dbReference type="PANTHER" id="PTHR30616">
    <property type="entry name" value="UNCHARACTERIZED PROTEIN YFIH"/>
    <property type="match status" value="1"/>
</dbReference>
<protein>
    <recommendedName>
        <fullName evidence="10">Purine nucleoside phosphorylase</fullName>
    </recommendedName>
</protein>
<dbReference type="Proteomes" id="UP001262410">
    <property type="component" value="Unassembled WGS sequence"/>
</dbReference>
<keyword evidence="12" id="KW-1185">Reference proteome</keyword>
<dbReference type="InterPro" id="IPR038371">
    <property type="entry name" value="Cu_polyphenol_OxRdtase_sf"/>
</dbReference>